<dbReference type="Proteomes" id="UP000193427">
    <property type="component" value="Chromosome"/>
</dbReference>
<evidence type="ECO:0000313" key="3">
    <source>
        <dbReference type="Proteomes" id="UP000193427"/>
    </source>
</evidence>
<sequence>MDIRSLSASLLALCLAAPVQAQLFELEWNARWGWGDFTYNHDAVDRDPDPGVGVYDASLYRYHFGGWNNPATRFYLVDGLGGSIVVRAQSGTVDTLGNCLDTRCTPLSVSIAFGAVTADGPAHYRMELRDAPLMPPAWNFGDGLPPEGFHWGYGDVFNDRTADVVTGIGWQTWLNNAPFAGPVPEPATWALFGIGLLALAAKRRC</sequence>
<dbReference type="Pfam" id="PF07589">
    <property type="entry name" value="PEP-CTERM"/>
    <property type="match status" value="1"/>
</dbReference>
<reference evidence="2 3" key="1">
    <citation type="submission" date="2016-04" db="EMBL/GenBank/DDBJ databases">
        <title>Complete genome sequence of natural rubber-degrading, novel Gram-negative bacterium, Rhizobacter gummiphilus strain NS21.</title>
        <authorList>
            <person name="Tabata M."/>
            <person name="Kasai D."/>
            <person name="Fukuda M."/>
        </authorList>
    </citation>
    <scope>NUCLEOTIDE SEQUENCE [LARGE SCALE GENOMIC DNA]</scope>
    <source>
        <strain evidence="2 3">NS21</strain>
    </source>
</reference>
<dbReference type="STRING" id="946333.A4W93_22345"/>
<feature type="domain" description="Ice-binding protein C-terminal" evidence="1">
    <location>
        <begin position="182"/>
        <end position="204"/>
    </location>
</feature>
<dbReference type="KEGG" id="rgu:A4W93_22345"/>
<organism evidence="2 3">
    <name type="scientific">Piscinibacter gummiphilus</name>
    <dbReference type="NCBI Taxonomy" id="946333"/>
    <lineage>
        <taxon>Bacteria</taxon>
        <taxon>Pseudomonadati</taxon>
        <taxon>Pseudomonadota</taxon>
        <taxon>Betaproteobacteria</taxon>
        <taxon>Burkholderiales</taxon>
        <taxon>Sphaerotilaceae</taxon>
        <taxon>Piscinibacter</taxon>
    </lineage>
</organism>
<dbReference type="NCBIfam" id="TIGR02595">
    <property type="entry name" value="PEP_CTERM"/>
    <property type="match status" value="1"/>
</dbReference>
<evidence type="ECO:0000259" key="1">
    <source>
        <dbReference type="Pfam" id="PF07589"/>
    </source>
</evidence>
<proteinExistence type="predicted"/>
<evidence type="ECO:0000313" key="2">
    <source>
        <dbReference type="EMBL" id="ARN22425.1"/>
    </source>
</evidence>
<name>A0A1W6LDS5_9BURK</name>
<dbReference type="EMBL" id="CP015118">
    <property type="protein sequence ID" value="ARN22425.1"/>
    <property type="molecule type" value="Genomic_DNA"/>
</dbReference>
<keyword evidence="3" id="KW-1185">Reference proteome</keyword>
<accession>A0A1W6LDS5</accession>
<dbReference type="AlphaFoldDB" id="A0A1W6LDS5"/>
<dbReference type="InterPro" id="IPR013424">
    <property type="entry name" value="Ice-binding_C"/>
</dbReference>
<protein>
    <recommendedName>
        <fullName evidence="1">Ice-binding protein C-terminal domain-containing protein</fullName>
    </recommendedName>
</protein>
<gene>
    <name evidence="2" type="ORF">A4W93_22345</name>
</gene>
<dbReference type="RefSeq" id="WP_085752726.1">
    <property type="nucleotide sequence ID" value="NZ_BSPR01000020.1"/>
</dbReference>